<dbReference type="PANTHER" id="PTHR30419">
    <property type="entry name" value="HTH-TYPE TRANSCRIPTIONAL REGULATOR YBHD"/>
    <property type="match status" value="1"/>
</dbReference>
<proteinExistence type="inferred from homology"/>
<gene>
    <name evidence="6" type="ORF">C7443_10338</name>
</gene>
<comment type="similarity">
    <text evidence="1">Belongs to the LysR transcriptional regulatory family.</text>
</comment>
<feature type="domain" description="HTH lysR-type" evidence="5">
    <location>
        <begin position="1"/>
        <end position="58"/>
    </location>
</feature>
<protein>
    <submittedName>
        <fullName evidence="6">DNA-binding transcriptional LysR family regulator</fullName>
    </submittedName>
</protein>
<evidence type="ECO:0000256" key="1">
    <source>
        <dbReference type="ARBA" id="ARBA00009437"/>
    </source>
</evidence>
<dbReference type="InterPro" id="IPR005119">
    <property type="entry name" value="LysR_subst-bd"/>
</dbReference>
<keyword evidence="7" id="KW-1185">Reference proteome</keyword>
<evidence type="ECO:0000259" key="5">
    <source>
        <dbReference type="PROSITE" id="PS50931"/>
    </source>
</evidence>
<keyword evidence="3 6" id="KW-0238">DNA-binding</keyword>
<dbReference type="InterPro" id="IPR036388">
    <property type="entry name" value="WH-like_DNA-bd_sf"/>
</dbReference>
<dbReference type="OrthoDB" id="646694at2"/>
<keyword evidence="4" id="KW-0804">Transcription</keyword>
<dbReference type="GO" id="GO:0003700">
    <property type="term" value="F:DNA-binding transcription factor activity"/>
    <property type="evidence" value="ECO:0007669"/>
    <property type="project" value="InterPro"/>
</dbReference>
<keyword evidence="2" id="KW-0805">Transcription regulation</keyword>
<dbReference type="Pfam" id="PF00126">
    <property type="entry name" value="HTH_1"/>
    <property type="match status" value="1"/>
</dbReference>
<name>A0A317MX75_9GAMM</name>
<dbReference type="GO" id="GO:0003677">
    <property type="term" value="F:DNA binding"/>
    <property type="evidence" value="ECO:0007669"/>
    <property type="project" value="UniProtKB-KW"/>
</dbReference>
<evidence type="ECO:0000313" key="7">
    <source>
        <dbReference type="Proteomes" id="UP000246569"/>
    </source>
</evidence>
<evidence type="ECO:0000256" key="3">
    <source>
        <dbReference type="ARBA" id="ARBA00023125"/>
    </source>
</evidence>
<dbReference type="SUPFAM" id="SSF53850">
    <property type="entry name" value="Periplasmic binding protein-like II"/>
    <property type="match status" value="1"/>
</dbReference>
<evidence type="ECO:0000256" key="4">
    <source>
        <dbReference type="ARBA" id="ARBA00023163"/>
    </source>
</evidence>
<dbReference type="FunFam" id="1.10.10.10:FF:000001">
    <property type="entry name" value="LysR family transcriptional regulator"/>
    <property type="match status" value="1"/>
</dbReference>
<comment type="caution">
    <text evidence="6">The sequence shown here is derived from an EMBL/GenBank/DDBJ whole genome shotgun (WGS) entry which is preliminary data.</text>
</comment>
<reference evidence="6 7" key="1">
    <citation type="submission" date="2018-05" db="EMBL/GenBank/DDBJ databases">
        <title>Genomic Encyclopedia of Type Strains, Phase IV (KMG-IV): sequencing the most valuable type-strain genomes for metagenomic binning, comparative biology and taxonomic classification.</title>
        <authorList>
            <person name="Goeker M."/>
        </authorList>
    </citation>
    <scope>NUCLEOTIDE SEQUENCE [LARGE SCALE GENOMIC DNA]</scope>
    <source>
        <strain evidence="6 7">DSM 23606</strain>
    </source>
</reference>
<dbReference type="PROSITE" id="PS50931">
    <property type="entry name" value="HTH_LYSR"/>
    <property type="match status" value="1"/>
</dbReference>
<dbReference type="InterPro" id="IPR050950">
    <property type="entry name" value="HTH-type_LysR_regulators"/>
</dbReference>
<dbReference type="SUPFAM" id="SSF46785">
    <property type="entry name" value="Winged helix' DNA-binding domain"/>
    <property type="match status" value="1"/>
</dbReference>
<dbReference type="RefSeq" id="WP_110017629.1">
    <property type="nucleotide sequence ID" value="NZ_QGTJ01000003.1"/>
</dbReference>
<evidence type="ECO:0000313" key="6">
    <source>
        <dbReference type="EMBL" id="PWV63114.1"/>
    </source>
</evidence>
<dbReference type="GO" id="GO:0005829">
    <property type="term" value="C:cytosol"/>
    <property type="evidence" value="ECO:0007669"/>
    <property type="project" value="TreeGrafter"/>
</dbReference>
<sequence>MDLRALRYFVEVVREGGFSAAAKTAFATQPTLSKAVRQLEDELGLPLLERIGHRILPTPAGEIVYRRALGLLAARQDLLAELDDLRGLRRGVLRLGLPVLGSHLLFAPLFATYRQRYPGVEIQLLERGSQFMEEAVLAGQIELAGSLLPIPETFDWQMVCEEPMVALLPRAHPLAGTPAVTLAELADSAFILFEGGFALNRIIINACQQLGFTPREAARSAQPDFIVALVAAGLGIGLLPRLIAEQRPHPQVCYAPLAGEQAPRWQLALSWRRGSYLSPAARAWLNLARTIGGTSS</sequence>
<dbReference type="Gene3D" id="1.10.10.10">
    <property type="entry name" value="Winged helix-like DNA-binding domain superfamily/Winged helix DNA-binding domain"/>
    <property type="match status" value="1"/>
</dbReference>
<dbReference type="EMBL" id="QGTJ01000003">
    <property type="protein sequence ID" value="PWV63114.1"/>
    <property type="molecule type" value="Genomic_DNA"/>
</dbReference>
<dbReference type="Pfam" id="PF03466">
    <property type="entry name" value="LysR_substrate"/>
    <property type="match status" value="1"/>
</dbReference>
<organism evidence="6 7">
    <name type="scientific">Plasticicumulans acidivorans</name>
    <dbReference type="NCBI Taxonomy" id="886464"/>
    <lineage>
        <taxon>Bacteria</taxon>
        <taxon>Pseudomonadati</taxon>
        <taxon>Pseudomonadota</taxon>
        <taxon>Gammaproteobacteria</taxon>
        <taxon>Candidatus Competibacteraceae</taxon>
        <taxon>Plasticicumulans</taxon>
    </lineage>
</organism>
<dbReference type="InterPro" id="IPR000847">
    <property type="entry name" value="LysR_HTH_N"/>
</dbReference>
<dbReference type="PRINTS" id="PR00039">
    <property type="entry name" value="HTHLYSR"/>
</dbReference>
<dbReference type="InterPro" id="IPR036390">
    <property type="entry name" value="WH_DNA-bd_sf"/>
</dbReference>
<dbReference type="PANTHER" id="PTHR30419:SF8">
    <property type="entry name" value="NITROGEN ASSIMILATION TRANSCRIPTIONAL ACTIVATOR-RELATED"/>
    <property type="match status" value="1"/>
</dbReference>
<dbReference type="AlphaFoldDB" id="A0A317MX75"/>
<evidence type="ECO:0000256" key="2">
    <source>
        <dbReference type="ARBA" id="ARBA00023015"/>
    </source>
</evidence>
<dbReference type="CDD" id="cd08438">
    <property type="entry name" value="PBP2_CidR"/>
    <property type="match status" value="1"/>
</dbReference>
<dbReference type="Proteomes" id="UP000246569">
    <property type="component" value="Unassembled WGS sequence"/>
</dbReference>
<dbReference type="Gene3D" id="3.40.190.290">
    <property type="match status" value="1"/>
</dbReference>
<accession>A0A317MX75</accession>